<organism evidence="2 3">
    <name type="scientific">Paramecium primaurelia</name>
    <dbReference type="NCBI Taxonomy" id="5886"/>
    <lineage>
        <taxon>Eukaryota</taxon>
        <taxon>Sar</taxon>
        <taxon>Alveolata</taxon>
        <taxon>Ciliophora</taxon>
        <taxon>Intramacronucleata</taxon>
        <taxon>Oligohymenophorea</taxon>
        <taxon>Peniculida</taxon>
        <taxon>Parameciidae</taxon>
        <taxon>Paramecium</taxon>
    </lineage>
</organism>
<gene>
    <name evidence="2" type="ORF">PPRIM_AZ9-3.1.T0130010</name>
</gene>
<dbReference type="GO" id="GO:0016226">
    <property type="term" value="P:iron-sulfur cluster assembly"/>
    <property type="evidence" value="ECO:0007669"/>
    <property type="project" value="TreeGrafter"/>
</dbReference>
<keyword evidence="1" id="KW-0853">WD repeat</keyword>
<evidence type="ECO:0000313" key="2">
    <source>
        <dbReference type="EMBL" id="CAD8048627.1"/>
    </source>
</evidence>
<dbReference type="PANTHER" id="PTHR19920">
    <property type="entry name" value="WD40 PROTEIN CIAO1"/>
    <property type="match status" value="1"/>
</dbReference>
<dbReference type="InterPro" id="IPR001680">
    <property type="entry name" value="WD40_rpt"/>
</dbReference>
<dbReference type="SMART" id="SM00320">
    <property type="entry name" value="WD40"/>
    <property type="match status" value="3"/>
</dbReference>
<accession>A0A8S1KCJ8</accession>
<protein>
    <recommendedName>
        <fullName evidence="4">WD40-repeat-containing domain</fullName>
    </recommendedName>
</protein>
<dbReference type="Pfam" id="PF00400">
    <property type="entry name" value="WD40"/>
    <property type="match status" value="2"/>
</dbReference>
<dbReference type="GO" id="GO:0097361">
    <property type="term" value="C:cytosolic [4Fe-4S] assembly targeting complex"/>
    <property type="evidence" value="ECO:0007669"/>
    <property type="project" value="TreeGrafter"/>
</dbReference>
<reference evidence="2" key="1">
    <citation type="submission" date="2021-01" db="EMBL/GenBank/DDBJ databases">
        <authorList>
            <consortium name="Genoscope - CEA"/>
            <person name="William W."/>
        </authorList>
    </citation>
    <scope>NUCLEOTIDE SEQUENCE</scope>
</reference>
<comment type="caution">
    <text evidence="2">The sequence shown here is derived from an EMBL/GenBank/DDBJ whole genome shotgun (WGS) entry which is preliminary data.</text>
</comment>
<evidence type="ECO:0000256" key="1">
    <source>
        <dbReference type="PROSITE-ProRule" id="PRU00221"/>
    </source>
</evidence>
<dbReference type="AlphaFoldDB" id="A0A8S1KCJ8"/>
<dbReference type="OMA" id="HQIIVWK"/>
<dbReference type="Proteomes" id="UP000688137">
    <property type="component" value="Unassembled WGS sequence"/>
</dbReference>
<sequence length="548" mass="64759">MQQTNMLSKIFICVNKDGQAECINYDSMLQGDTIQLLCKGCYEKKSLENSKALHQEKAFNEAQQQFNLVWNRIETKINKISELVQQAQVFRSQFLSFFDQFFSYLDQWQKSLANLNEKSKTIYQLNNFNTKLIQQQEKLFNSSNQIYITKLCNRFREFNLNCQREQQKFSILLTQLIKETQNVVPNQIQNVVSNQIQNIVPNQIQNVVPDQTQNVVSDQKIELKIDSIVPQQECCLNIAFNSSNSIMISTQVFNILTWTFNMGKIKTQQSLIKHKSWVNCIVYSKEKEVFFSGSDDKTIIIWQLQENGWRSSKPFEKHQVNCLLLNQKEDQLFSCGNNHQIIVWKINLEMNELIYQYELNKHNSKVFSMSLNQSESTLVSCGDQKHEIIVWEKGKDNKMKFKYFVKQQQSQNYFGKKLFFLSEKIFIWVTATKEVDKIFVFEIKNEVFQENQQKTIELIQEKEYDDMFLFPIIREKNSNMIIVRHKTHIYFLKDLGLGKLKIAQQINCETTNIYGTITNNLSHLLYWDNKTGGYKIYQIKQTEQFLNL</sequence>
<dbReference type="PANTHER" id="PTHR19920:SF0">
    <property type="entry name" value="CYTOSOLIC IRON-SULFUR PROTEIN ASSEMBLY PROTEIN CIAO1-RELATED"/>
    <property type="match status" value="1"/>
</dbReference>
<dbReference type="EMBL" id="CAJJDM010000010">
    <property type="protein sequence ID" value="CAD8048627.1"/>
    <property type="molecule type" value="Genomic_DNA"/>
</dbReference>
<feature type="repeat" description="WD" evidence="1">
    <location>
        <begin position="271"/>
        <end position="305"/>
    </location>
</feature>
<name>A0A8S1KCJ8_PARPR</name>
<evidence type="ECO:0000313" key="3">
    <source>
        <dbReference type="Proteomes" id="UP000688137"/>
    </source>
</evidence>
<keyword evidence="3" id="KW-1185">Reference proteome</keyword>
<proteinExistence type="predicted"/>
<dbReference type="PROSITE" id="PS50082">
    <property type="entry name" value="WD_REPEATS_2"/>
    <property type="match status" value="1"/>
</dbReference>
<evidence type="ECO:0008006" key="4">
    <source>
        <dbReference type="Google" id="ProtNLM"/>
    </source>
</evidence>
<dbReference type="PROSITE" id="PS50294">
    <property type="entry name" value="WD_REPEATS_REGION"/>
    <property type="match status" value="1"/>
</dbReference>